<dbReference type="RefSeq" id="WP_117364984.1">
    <property type="nucleotide sequence ID" value="NZ_CP024047.1"/>
</dbReference>
<gene>
    <name evidence="1" type="ORF">AArc1_2664</name>
</gene>
<dbReference type="AlphaFoldDB" id="A0A346PHI2"/>
<evidence type="ECO:0000313" key="1">
    <source>
        <dbReference type="EMBL" id="AXR78977.1"/>
    </source>
</evidence>
<reference evidence="2" key="1">
    <citation type="submission" date="2017-10" db="EMBL/GenBank/DDBJ databases">
        <title>Phenotypic and genomic properties of facultatively anaerobic sulfur-reducing natronoarchaea from hypersaline soda lakes.</title>
        <authorList>
            <person name="Sorokin D.Y."/>
            <person name="Kublanov I.V."/>
            <person name="Roman P."/>
            <person name="Sinninghe Damste J.S."/>
            <person name="Golyshin P.N."/>
            <person name="Rojo D."/>
            <person name="Ciordia S."/>
            <person name="Mena Md.C."/>
            <person name="Ferrer M."/>
            <person name="Messina E."/>
            <person name="Smedile F."/>
            <person name="La Spada G."/>
            <person name="La Cono V."/>
            <person name="Yakimov M.M."/>
        </authorList>
    </citation>
    <scope>NUCLEOTIDE SEQUENCE [LARGE SCALE GENOMIC DNA]</scope>
    <source>
        <strain evidence="2">AArc1</strain>
    </source>
</reference>
<dbReference type="GeneID" id="37639433"/>
<dbReference type="EMBL" id="CP024047">
    <property type="protein sequence ID" value="AXR78977.1"/>
    <property type="molecule type" value="Genomic_DNA"/>
</dbReference>
<organism evidence="1 2">
    <name type="scientific">Natrarchaeobaculum sulfurireducens</name>
    <dbReference type="NCBI Taxonomy" id="2044521"/>
    <lineage>
        <taxon>Archaea</taxon>
        <taxon>Methanobacteriati</taxon>
        <taxon>Methanobacteriota</taxon>
        <taxon>Stenosarchaea group</taxon>
        <taxon>Halobacteria</taxon>
        <taxon>Halobacteriales</taxon>
        <taxon>Natrialbaceae</taxon>
        <taxon>Natrarchaeobaculum</taxon>
    </lineage>
</organism>
<dbReference type="KEGG" id="nan:AArc1_2664"/>
<dbReference type="Proteomes" id="UP000258707">
    <property type="component" value="Chromosome"/>
</dbReference>
<sequence length="210" mass="24915">MTKLYEQLSERPRTNVNRGLLAPEERFELRTLRITRSSDVPAEYSGSWTTVYYLAGDDRRAAKVFVEENREQLEAIDFSNPDALSTSLPREAYDWVLHFLGERELRKYRTIIYERRPDGIEWVIERERFETQPMRRYSTSEETSVRVDASISTEELYAEFESPIRHYDLRDHPAVEGSVRWLLEYFRISGRFDCIPTTFGEWPAVEKREG</sequence>
<name>A0A346PHI2_9EURY</name>
<proteinExistence type="predicted"/>
<protein>
    <submittedName>
        <fullName evidence="1">Uncharacterized protein</fullName>
    </submittedName>
</protein>
<accession>A0A346PHI2</accession>
<evidence type="ECO:0000313" key="2">
    <source>
        <dbReference type="Proteomes" id="UP000258707"/>
    </source>
</evidence>